<dbReference type="PANTHER" id="PTHR33164">
    <property type="entry name" value="TRANSCRIPTIONAL REGULATOR, MARR FAMILY"/>
    <property type="match status" value="1"/>
</dbReference>
<organism evidence="5 6">
    <name type="scientific">Pararhodobacter aggregans</name>
    <dbReference type="NCBI Taxonomy" id="404875"/>
    <lineage>
        <taxon>Bacteria</taxon>
        <taxon>Pseudomonadati</taxon>
        <taxon>Pseudomonadota</taxon>
        <taxon>Alphaproteobacteria</taxon>
        <taxon>Rhodobacterales</taxon>
        <taxon>Paracoccaceae</taxon>
        <taxon>Pararhodobacter</taxon>
    </lineage>
</organism>
<dbReference type="InterPro" id="IPR039422">
    <property type="entry name" value="MarR/SlyA-like"/>
</dbReference>
<keyword evidence="2" id="KW-0238">DNA-binding</keyword>
<evidence type="ECO:0000259" key="4">
    <source>
        <dbReference type="PROSITE" id="PS50995"/>
    </source>
</evidence>
<dbReference type="OrthoDB" id="9806864at2"/>
<dbReference type="EMBL" id="QDDR01000002">
    <property type="protein sequence ID" value="PVE48803.1"/>
    <property type="molecule type" value="Genomic_DNA"/>
</dbReference>
<protein>
    <submittedName>
        <fullName evidence="5">MarR family transcriptional regulator</fullName>
    </submittedName>
</protein>
<dbReference type="SMART" id="SM00347">
    <property type="entry name" value="HTH_MARR"/>
    <property type="match status" value="1"/>
</dbReference>
<dbReference type="GO" id="GO:0003700">
    <property type="term" value="F:DNA-binding transcription factor activity"/>
    <property type="evidence" value="ECO:0007669"/>
    <property type="project" value="InterPro"/>
</dbReference>
<feature type="domain" description="HTH marR-type" evidence="4">
    <location>
        <begin position="8"/>
        <end position="147"/>
    </location>
</feature>
<dbReference type="InterPro" id="IPR036390">
    <property type="entry name" value="WH_DNA-bd_sf"/>
</dbReference>
<accession>A0A2T7UVK4</accession>
<dbReference type="Pfam" id="PF01047">
    <property type="entry name" value="MarR"/>
    <property type="match status" value="1"/>
</dbReference>
<keyword evidence="3" id="KW-0804">Transcription</keyword>
<name>A0A2T7UVK4_9RHOB</name>
<keyword evidence="6" id="KW-1185">Reference proteome</keyword>
<dbReference type="InterPro" id="IPR000835">
    <property type="entry name" value="HTH_MarR-typ"/>
</dbReference>
<dbReference type="GO" id="GO:0006950">
    <property type="term" value="P:response to stress"/>
    <property type="evidence" value="ECO:0007669"/>
    <property type="project" value="TreeGrafter"/>
</dbReference>
<proteinExistence type="predicted"/>
<dbReference type="SUPFAM" id="SSF46785">
    <property type="entry name" value="Winged helix' DNA-binding domain"/>
    <property type="match status" value="1"/>
</dbReference>
<dbReference type="Proteomes" id="UP000244810">
    <property type="component" value="Unassembled WGS sequence"/>
</dbReference>
<evidence type="ECO:0000256" key="2">
    <source>
        <dbReference type="ARBA" id="ARBA00023125"/>
    </source>
</evidence>
<evidence type="ECO:0000313" key="6">
    <source>
        <dbReference type="Proteomes" id="UP000244810"/>
    </source>
</evidence>
<evidence type="ECO:0000313" key="5">
    <source>
        <dbReference type="EMBL" id="PVE48803.1"/>
    </source>
</evidence>
<dbReference type="AlphaFoldDB" id="A0A2T7UVK4"/>
<evidence type="ECO:0000256" key="3">
    <source>
        <dbReference type="ARBA" id="ARBA00023163"/>
    </source>
</evidence>
<reference evidence="5 6" key="1">
    <citation type="journal article" date="2011" name="Syst. Appl. Microbiol.">
        <title>Defluviimonas denitrificans gen. nov., sp. nov., and Pararhodobacter aggregans gen. nov., sp. nov., non-phototrophic Rhodobacteraceae from the biofilter of a marine aquaculture.</title>
        <authorList>
            <person name="Foesel B.U."/>
            <person name="Drake H.L."/>
            <person name="Schramm A."/>
        </authorList>
    </citation>
    <scope>NUCLEOTIDE SEQUENCE [LARGE SCALE GENOMIC DNA]</scope>
    <source>
        <strain evidence="5 6">D1-19</strain>
    </source>
</reference>
<sequence>MDSISLDQATLGSLVWQLSTRWRVEADRSLAPLGLTQAQYSLLAALSTLRRKGGEPSQQALAQALGLSAIYVSKLLRALEGAGLVTRLPDPGDARARRLSLTPLGESRLTAARRTVAALDRQLTEPLGEAGGGAAQAFRIMLRSLLAHHAQIADSPPSPAPPADPSP</sequence>
<dbReference type="InterPro" id="IPR036388">
    <property type="entry name" value="WH-like_DNA-bd_sf"/>
</dbReference>
<dbReference type="PROSITE" id="PS50995">
    <property type="entry name" value="HTH_MARR_2"/>
    <property type="match status" value="1"/>
</dbReference>
<comment type="caution">
    <text evidence="5">The sequence shown here is derived from an EMBL/GenBank/DDBJ whole genome shotgun (WGS) entry which is preliminary data.</text>
</comment>
<dbReference type="GO" id="GO:0003677">
    <property type="term" value="F:DNA binding"/>
    <property type="evidence" value="ECO:0007669"/>
    <property type="project" value="UniProtKB-KW"/>
</dbReference>
<dbReference type="Gene3D" id="1.10.10.10">
    <property type="entry name" value="Winged helix-like DNA-binding domain superfamily/Winged helix DNA-binding domain"/>
    <property type="match status" value="1"/>
</dbReference>
<evidence type="ECO:0000256" key="1">
    <source>
        <dbReference type="ARBA" id="ARBA00023015"/>
    </source>
</evidence>
<dbReference type="PANTHER" id="PTHR33164:SF64">
    <property type="entry name" value="TRANSCRIPTIONAL REGULATOR SLYA"/>
    <property type="match status" value="1"/>
</dbReference>
<keyword evidence="1" id="KW-0805">Transcription regulation</keyword>
<gene>
    <name evidence="5" type="ORF">DDE23_04835</name>
</gene>